<accession>A0A7X6M9P6</accession>
<keyword evidence="3" id="KW-1185">Reference proteome</keyword>
<dbReference type="InterPro" id="IPR010985">
    <property type="entry name" value="Ribbon_hlx_hlx"/>
</dbReference>
<dbReference type="Proteomes" id="UP000553209">
    <property type="component" value="Unassembled WGS sequence"/>
</dbReference>
<dbReference type="Gene3D" id="1.10.1220.10">
    <property type="entry name" value="Met repressor-like"/>
    <property type="match status" value="1"/>
</dbReference>
<dbReference type="InterPro" id="IPR013321">
    <property type="entry name" value="Arc_rbn_hlx_hlx"/>
</dbReference>
<proteinExistence type="predicted"/>
<dbReference type="RefSeq" id="WP_061082244.1">
    <property type="nucleotide sequence ID" value="NZ_JAAXPG010000005.1"/>
</dbReference>
<evidence type="ECO:0000313" key="3">
    <source>
        <dbReference type="Proteomes" id="UP000553209"/>
    </source>
</evidence>
<dbReference type="GO" id="GO:0006355">
    <property type="term" value="P:regulation of DNA-templated transcription"/>
    <property type="evidence" value="ECO:0007669"/>
    <property type="project" value="InterPro"/>
</dbReference>
<reference evidence="2 3" key="1">
    <citation type="submission" date="2020-04" db="EMBL/GenBank/DDBJ databases">
        <title>MicrobeNet Type strains.</title>
        <authorList>
            <person name="Nicholson A.C."/>
        </authorList>
    </citation>
    <scope>NUCLEOTIDE SEQUENCE [LARGE SCALE GENOMIC DNA]</scope>
    <source>
        <strain evidence="2 3">ATCC 23612</strain>
    </source>
</reference>
<organism evidence="2 3">
    <name type="scientific">Nocardiopsis alborubida</name>
    <dbReference type="NCBI Taxonomy" id="146802"/>
    <lineage>
        <taxon>Bacteria</taxon>
        <taxon>Bacillati</taxon>
        <taxon>Actinomycetota</taxon>
        <taxon>Actinomycetes</taxon>
        <taxon>Streptosporangiales</taxon>
        <taxon>Nocardiopsidaceae</taxon>
        <taxon>Nocardiopsis</taxon>
    </lineage>
</organism>
<feature type="region of interest" description="Disordered" evidence="1">
    <location>
        <begin position="46"/>
        <end position="66"/>
    </location>
</feature>
<dbReference type="SUPFAM" id="SSF47598">
    <property type="entry name" value="Ribbon-helix-helix"/>
    <property type="match status" value="1"/>
</dbReference>
<evidence type="ECO:0000313" key="2">
    <source>
        <dbReference type="EMBL" id="NKY97338.1"/>
    </source>
</evidence>
<dbReference type="AlphaFoldDB" id="A0A7X6M9P6"/>
<gene>
    <name evidence="2" type="ORF">HGB44_06585</name>
</gene>
<name>A0A7X6M9P6_9ACTN</name>
<dbReference type="EMBL" id="JAAXPG010000005">
    <property type="protein sequence ID" value="NKY97338.1"/>
    <property type="molecule type" value="Genomic_DNA"/>
</dbReference>
<protein>
    <submittedName>
        <fullName evidence="2">CopG family transcriptional regulator</fullName>
    </submittedName>
</protein>
<comment type="caution">
    <text evidence="2">The sequence shown here is derived from an EMBL/GenBank/DDBJ whole genome shotgun (WGS) entry which is preliminary data.</text>
</comment>
<sequence length="66" mass="7342">MDMHLHMHDGLHALIREAAEEDGVSVEAAVVTAVEDFVASRRTRGVREHARETVGQDAELLHRLAE</sequence>
<evidence type="ECO:0000256" key="1">
    <source>
        <dbReference type="SAM" id="MobiDB-lite"/>
    </source>
</evidence>